<keyword evidence="9" id="KW-0597">Phosphoprotein</keyword>
<gene>
    <name evidence="23" type="ORF">V4F39_01930</name>
</gene>
<proteinExistence type="predicted"/>
<feature type="domain" description="HAMP" evidence="22">
    <location>
        <begin position="190"/>
        <end position="242"/>
    </location>
</feature>
<evidence type="ECO:0000256" key="13">
    <source>
        <dbReference type="ARBA" id="ARBA00022777"/>
    </source>
</evidence>
<evidence type="ECO:0000256" key="17">
    <source>
        <dbReference type="ARBA" id="ARBA00023014"/>
    </source>
</evidence>
<dbReference type="Pfam" id="PF02518">
    <property type="entry name" value="HATPase_c"/>
    <property type="match status" value="1"/>
</dbReference>
<keyword evidence="15" id="KW-0408">Iron</keyword>
<dbReference type="SMART" id="SM00304">
    <property type="entry name" value="HAMP"/>
    <property type="match status" value="1"/>
</dbReference>
<evidence type="ECO:0000256" key="4">
    <source>
        <dbReference type="ARBA" id="ARBA00004496"/>
    </source>
</evidence>
<comment type="catalytic activity">
    <reaction evidence="1">
        <text>ATP + protein L-histidine = ADP + protein N-phospho-L-histidine.</text>
        <dbReference type="EC" id="2.7.13.3"/>
    </reaction>
</comment>
<dbReference type="GO" id="GO:0046983">
    <property type="term" value="F:protein dimerization activity"/>
    <property type="evidence" value="ECO:0007669"/>
    <property type="project" value="InterPro"/>
</dbReference>
<dbReference type="EC" id="2.7.13.3" evidence="5"/>
<dbReference type="PANTHER" id="PTHR24421">
    <property type="entry name" value="NITRATE/NITRITE SENSOR PROTEIN NARX-RELATED"/>
    <property type="match status" value="1"/>
</dbReference>
<keyword evidence="16" id="KW-0902">Two-component regulatory system</keyword>
<dbReference type="InterPro" id="IPR003594">
    <property type="entry name" value="HATPase_dom"/>
</dbReference>
<comment type="cofactor">
    <cofactor evidence="2">
        <name>[4Fe-4S] cluster</name>
        <dbReference type="ChEBI" id="CHEBI:49883"/>
    </cofactor>
</comment>
<evidence type="ECO:0000256" key="18">
    <source>
        <dbReference type="ARBA" id="ARBA00024827"/>
    </source>
</evidence>
<name>A0AAW9Q590_9BURK</name>
<dbReference type="GO" id="GO:0005737">
    <property type="term" value="C:cytoplasm"/>
    <property type="evidence" value="ECO:0007669"/>
    <property type="project" value="UniProtKB-SubCell"/>
</dbReference>
<evidence type="ECO:0000256" key="7">
    <source>
        <dbReference type="ARBA" id="ARBA00022485"/>
    </source>
</evidence>
<dbReference type="Gene3D" id="1.20.5.1930">
    <property type="match status" value="1"/>
</dbReference>
<feature type="transmembrane region" description="Helical" evidence="20">
    <location>
        <begin position="167"/>
        <end position="190"/>
    </location>
</feature>
<protein>
    <recommendedName>
        <fullName evidence="6">Oxygen sensor histidine kinase NreB</fullName>
        <ecNumber evidence="5">2.7.13.3</ecNumber>
    </recommendedName>
    <alternativeName>
        <fullName evidence="19">Nitrogen regulation protein B</fullName>
    </alternativeName>
</protein>
<dbReference type="GO" id="GO:0046872">
    <property type="term" value="F:metal ion binding"/>
    <property type="evidence" value="ECO:0007669"/>
    <property type="project" value="UniProtKB-KW"/>
</dbReference>
<dbReference type="CDD" id="cd16917">
    <property type="entry name" value="HATPase_UhpB-NarQ-NarX-like"/>
    <property type="match status" value="1"/>
</dbReference>
<dbReference type="InterPro" id="IPR011712">
    <property type="entry name" value="Sig_transdc_His_kin_sub3_dim/P"/>
</dbReference>
<dbReference type="PANTHER" id="PTHR24421:SF10">
    <property type="entry name" value="NITRATE_NITRITE SENSOR PROTEIN NARQ"/>
    <property type="match status" value="1"/>
</dbReference>
<dbReference type="PRINTS" id="PR00344">
    <property type="entry name" value="BCTRLSENSOR"/>
</dbReference>
<dbReference type="PROSITE" id="PS50885">
    <property type="entry name" value="HAMP"/>
    <property type="match status" value="1"/>
</dbReference>
<organism evidence="23 24">
    <name type="scientific">Aquincola agrisoli</name>
    <dbReference type="NCBI Taxonomy" id="3119538"/>
    <lineage>
        <taxon>Bacteria</taxon>
        <taxon>Pseudomonadati</taxon>
        <taxon>Pseudomonadota</taxon>
        <taxon>Betaproteobacteria</taxon>
        <taxon>Burkholderiales</taxon>
        <taxon>Sphaerotilaceae</taxon>
        <taxon>Aquincola</taxon>
    </lineage>
</organism>
<dbReference type="RefSeq" id="WP_332287550.1">
    <property type="nucleotide sequence ID" value="NZ_JAZIBG010000009.1"/>
</dbReference>
<evidence type="ECO:0000256" key="20">
    <source>
        <dbReference type="SAM" id="Phobius"/>
    </source>
</evidence>
<dbReference type="AlphaFoldDB" id="A0AAW9Q590"/>
<evidence type="ECO:0000256" key="6">
    <source>
        <dbReference type="ARBA" id="ARBA00017322"/>
    </source>
</evidence>
<comment type="caution">
    <text evidence="23">The sequence shown here is derived from an EMBL/GenBank/DDBJ whole genome shotgun (WGS) entry which is preliminary data.</text>
</comment>
<dbReference type="Proteomes" id="UP001336250">
    <property type="component" value="Unassembled WGS sequence"/>
</dbReference>
<evidence type="ECO:0000313" key="24">
    <source>
        <dbReference type="Proteomes" id="UP001336250"/>
    </source>
</evidence>
<keyword evidence="14 23" id="KW-0067">ATP-binding</keyword>
<evidence type="ECO:0000259" key="22">
    <source>
        <dbReference type="PROSITE" id="PS50885"/>
    </source>
</evidence>
<evidence type="ECO:0000256" key="8">
    <source>
        <dbReference type="ARBA" id="ARBA00022490"/>
    </source>
</evidence>
<keyword evidence="20" id="KW-0472">Membrane</keyword>
<keyword evidence="11" id="KW-0479">Metal-binding</keyword>
<evidence type="ECO:0000256" key="5">
    <source>
        <dbReference type="ARBA" id="ARBA00012438"/>
    </source>
</evidence>
<evidence type="ECO:0000256" key="3">
    <source>
        <dbReference type="ARBA" id="ARBA00004370"/>
    </source>
</evidence>
<keyword evidence="17" id="KW-0411">Iron-sulfur</keyword>
<evidence type="ECO:0000256" key="2">
    <source>
        <dbReference type="ARBA" id="ARBA00001966"/>
    </source>
</evidence>
<dbReference type="GO" id="GO:0016020">
    <property type="term" value="C:membrane"/>
    <property type="evidence" value="ECO:0007669"/>
    <property type="project" value="UniProtKB-SubCell"/>
</dbReference>
<evidence type="ECO:0000256" key="15">
    <source>
        <dbReference type="ARBA" id="ARBA00023004"/>
    </source>
</evidence>
<accession>A0AAW9Q590</accession>
<keyword evidence="8" id="KW-0963">Cytoplasm</keyword>
<dbReference type="EMBL" id="JAZIBG010000009">
    <property type="protein sequence ID" value="MEF7612651.1"/>
    <property type="molecule type" value="Genomic_DNA"/>
</dbReference>
<evidence type="ECO:0000256" key="9">
    <source>
        <dbReference type="ARBA" id="ARBA00022553"/>
    </source>
</evidence>
<dbReference type="InterPro" id="IPR003660">
    <property type="entry name" value="HAMP_dom"/>
</dbReference>
<evidence type="ECO:0000256" key="19">
    <source>
        <dbReference type="ARBA" id="ARBA00030800"/>
    </source>
</evidence>
<dbReference type="CDD" id="cd06225">
    <property type="entry name" value="HAMP"/>
    <property type="match status" value="1"/>
</dbReference>
<keyword evidence="7" id="KW-0004">4Fe-4S</keyword>
<keyword evidence="24" id="KW-1185">Reference proteome</keyword>
<dbReference type="InterPro" id="IPR036890">
    <property type="entry name" value="HATPase_C_sf"/>
</dbReference>
<evidence type="ECO:0000256" key="14">
    <source>
        <dbReference type="ARBA" id="ARBA00022840"/>
    </source>
</evidence>
<dbReference type="SMART" id="SM00387">
    <property type="entry name" value="HATPase_c"/>
    <property type="match status" value="1"/>
</dbReference>
<keyword evidence="12" id="KW-0547">Nucleotide-binding</keyword>
<feature type="domain" description="Histidine kinase" evidence="21">
    <location>
        <begin position="286"/>
        <end position="483"/>
    </location>
</feature>
<keyword evidence="20" id="KW-1133">Transmembrane helix</keyword>
<dbReference type="InterPro" id="IPR005467">
    <property type="entry name" value="His_kinase_dom"/>
</dbReference>
<comment type="subcellular location">
    <subcellularLocation>
        <location evidence="4">Cytoplasm</location>
    </subcellularLocation>
    <subcellularLocation>
        <location evidence="3">Membrane</location>
    </subcellularLocation>
</comment>
<dbReference type="GO" id="GO:0000155">
    <property type="term" value="F:phosphorelay sensor kinase activity"/>
    <property type="evidence" value="ECO:0007669"/>
    <property type="project" value="InterPro"/>
</dbReference>
<sequence>MKPWFDPSRWSIASRLLMLALLPTALMLVAGNASMYWLSLRDAATEIRERGRSVAAALAEGSRYAVVSGNAEAVERTVRDLMAADPSLIAVRLLDRDRRVIVEVVSPAVHTQSVEFEVSIESQPINVDTFDVAANTQSAGRRSGPPLGLVHVRMSADPVVAASVRRLATGSALVLLATIASLGIALMLAGRLREPLKDVMQALRRLRDGRYDVRMRPGATGELAELQSAVVEMAKGLRITHEQLEAEVAARTAELSEAMQRVRISDEEKGRLIARGNELVEDERRRISTEIHDDLNAVLVSVRMQAEALSSAAAEQGHTEMQAAATRIVELVDTIYARARAIVRKLRPEIIDALGLAGAAEETVRSFAELDRHCKFELVAEPLPQLPEAVSIAAYRMLQEALSNVAKHAGASRCRVTLRLLGQDRIALVVEDDGRGFAPGPYASRGLGLLGIRERAAALQGDFEFESAPGRGTRLTITLPVAVP</sequence>
<evidence type="ECO:0000256" key="1">
    <source>
        <dbReference type="ARBA" id="ARBA00000085"/>
    </source>
</evidence>
<evidence type="ECO:0000256" key="10">
    <source>
        <dbReference type="ARBA" id="ARBA00022679"/>
    </source>
</evidence>
<dbReference type="Pfam" id="PF00672">
    <property type="entry name" value="HAMP"/>
    <property type="match status" value="1"/>
</dbReference>
<dbReference type="InterPro" id="IPR050482">
    <property type="entry name" value="Sensor_HK_TwoCompSys"/>
</dbReference>
<evidence type="ECO:0000313" key="23">
    <source>
        <dbReference type="EMBL" id="MEF7612651.1"/>
    </source>
</evidence>
<dbReference type="PROSITE" id="PS50109">
    <property type="entry name" value="HIS_KIN"/>
    <property type="match status" value="1"/>
</dbReference>
<dbReference type="GO" id="GO:0005524">
    <property type="term" value="F:ATP binding"/>
    <property type="evidence" value="ECO:0007669"/>
    <property type="project" value="UniProtKB-KW"/>
</dbReference>
<dbReference type="Pfam" id="PF07730">
    <property type="entry name" value="HisKA_3"/>
    <property type="match status" value="1"/>
</dbReference>
<dbReference type="SUPFAM" id="SSF55874">
    <property type="entry name" value="ATPase domain of HSP90 chaperone/DNA topoisomerase II/histidine kinase"/>
    <property type="match status" value="1"/>
</dbReference>
<dbReference type="Gene3D" id="3.30.565.10">
    <property type="entry name" value="Histidine kinase-like ATPase, C-terminal domain"/>
    <property type="match status" value="1"/>
</dbReference>
<dbReference type="InterPro" id="IPR004358">
    <property type="entry name" value="Sig_transdc_His_kin-like_C"/>
</dbReference>
<keyword evidence="10" id="KW-0808">Transferase</keyword>
<evidence type="ECO:0000259" key="21">
    <source>
        <dbReference type="PROSITE" id="PS50109"/>
    </source>
</evidence>
<evidence type="ECO:0000256" key="11">
    <source>
        <dbReference type="ARBA" id="ARBA00022723"/>
    </source>
</evidence>
<comment type="function">
    <text evidence="18">Member of the two-component regulatory system NreB/NreC involved in the control of dissimilatory nitrate/nitrite reduction in response to oxygen. NreB functions as a direct oxygen sensor histidine kinase which is autophosphorylated, in the absence of oxygen, probably at the conserved histidine residue, and transfers its phosphate group probably to a conserved aspartate residue of NreC. NreB/NreC activates the expression of the nitrate (narGHJI) and nitrite (nir) reductase operons, as well as the putative nitrate transporter gene narT.</text>
</comment>
<evidence type="ECO:0000256" key="12">
    <source>
        <dbReference type="ARBA" id="ARBA00022741"/>
    </source>
</evidence>
<reference evidence="23 24" key="1">
    <citation type="submission" date="2024-02" db="EMBL/GenBank/DDBJ databases">
        <title>Genome sequence of Aquincola sp. MAHUQ-54.</title>
        <authorList>
            <person name="Huq M.A."/>
        </authorList>
    </citation>
    <scope>NUCLEOTIDE SEQUENCE [LARGE SCALE GENOMIC DNA]</scope>
    <source>
        <strain evidence="23 24">MAHUQ-54</strain>
    </source>
</reference>
<keyword evidence="20" id="KW-0812">Transmembrane</keyword>
<dbReference type="Gene3D" id="6.10.340.10">
    <property type="match status" value="1"/>
</dbReference>
<keyword evidence="13" id="KW-0418">Kinase</keyword>
<dbReference type="GO" id="GO:0051539">
    <property type="term" value="F:4 iron, 4 sulfur cluster binding"/>
    <property type="evidence" value="ECO:0007669"/>
    <property type="project" value="UniProtKB-KW"/>
</dbReference>
<evidence type="ECO:0000256" key="16">
    <source>
        <dbReference type="ARBA" id="ARBA00023012"/>
    </source>
</evidence>